<gene>
    <name evidence="1" type="ORF">COLO4_28347</name>
</gene>
<protein>
    <submittedName>
        <fullName evidence="1">Uncharacterized protein</fullName>
    </submittedName>
</protein>
<proteinExistence type="predicted"/>
<name>A0A1R3HLG8_9ROSI</name>
<dbReference type="EMBL" id="AWUE01019861">
    <property type="protein sequence ID" value="OMO71216.1"/>
    <property type="molecule type" value="Genomic_DNA"/>
</dbReference>
<dbReference type="Proteomes" id="UP000187203">
    <property type="component" value="Unassembled WGS sequence"/>
</dbReference>
<evidence type="ECO:0000313" key="1">
    <source>
        <dbReference type="EMBL" id="OMO71216.1"/>
    </source>
</evidence>
<reference evidence="2" key="1">
    <citation type="submission" date="2013-09" db="EMBL/GenBank/DDBJ databases">
        <title>Corchorus olitorius genome sequencing.</title>
        <authorList>
            <person name="Alam M."/>
            <person name="Haque M.S."/>
            <person name="Islam M.S."/>
            <person name="Emdad E.M."/>
            <person name="Islam M.M."/>
            <person name="Ahmed B."/>
            <person name="Halim A."/>
            <person name="Hossen Q.M.M."/>
            <person name="Hossain M.Z."/>
            <person name="Ahmed R."/>
            <person name="Khan M.M."/>
            <person name="Islam R."/>
            <person name="Rashid M.M."/>
            <person name="Khan S.A."/>
            <person name="Rahman M.S."/>
            <person name="Alam M."/>
            <person name="Yahiya A.S."/>
            <person name="Khan M.S."/>
            <person name="Azam M.S."/>
            <person name="Haque T."/>
            <person name="Lashkar M.Z.H."/>
            <person name="Akhand A.I."/>
            <person name="Morshed G."/>
            <person name="Roy S."/>
            <person name="Uddin K.S."/>
            <person name="Rabeya T."/>
            <person name="Hossain A.S."/>
            <person name="Chowdhury A."/>
            <person name="Snigdha A.R."/>
            <person name="Mortoza M.S."/>
            <person name="Matin S.A."/>
            <person name="Hoque S.M.E."/>
            <person name="Islam M.K."/>
            <person name="Roy D.K."/>
            <person name="Haider R."/>
            <person name="Moosa M.M."/>
            <person name="Elias S.M."/>
            <person name="Hasan A.M."/>
            <person name="Jahan S."/>
            <person name="Shafiuddin M."/>
            <person name="Mahmood N."/>
            <person name="Shommy N.S."/>
        </authorList>
    </citation>
    <scope>NUCLEOTIDE SEQUENCE [LARGE SCALE GENOMIC DNA]</scope>
    <source>
        <strain evidence="2">cv. O-4</strain>
    </source>
</reference>
<accession>A0A1R3HLG8</accession>
<dbReference type="AlphaFoldDB" id="A0A1R3HLG8"/>
<evidence type="ECO:0000313" key="2">
    <source>
        <dbReference type="Proteomes" id="UP000187203"/>
    </source>
</evidence>
<sequence length="90" mass="10069">MNIGCSILEYEHRLLSLADQSGDQDGAPPAELSHVPDEKKSCFHSPPCFCPLQICLFHIGERMPSWWSSTGLFLDVVDFVHVLLKWRAGG</sequence>
<organism evidence="1 2">
    <name type="scientific">Corchorus olitorius</name>
    <dbReference type="NCBI Taxonomy" id="93759"/>
    <lineage>
        <taxon>Eukaryota</taxon>
        <taxon>Viridiplantae</taxon>
        <taxon>Streptophyta</taxon>
        <taxon>Embryophyta</taxon>
        <taxon>Tracheophyta</taxon>
        <taxon>Spermatophyta</taxon>
        <taxon>Magnoliopsida</taxon>
        <taxon>eudicotyledons</taxon>
        <taxon>Gunneridae</taxon>
        <taxon>Pentapetalae</taxon>
        <taxon>rosids</taxon>
        <taxon>malvids</taxon>
        <taxon>Malvales</taxon>
        <taxon>Malvaceae</taxon>
        <taxon>Grewioideae</taxon>
        <taxon>Apeibeae</taxon>
        <taxon>Corchorus</taxon>
    </lineage>
</organism>
<keyword evidence="2" id="KW-1185">Reference proteome</keyword>
<comment type="caution">
    <text evidence="1">The sequence shown here is derived from an EMBL/GenBank/DDBJ whole genome shotgun (WGS) entry which is preliminary data.</text>
</comment>